<feature type="domain" description="Gfo/Idh/MocA-like oxidoreductase N-terminal" evidence="2">
    <location>
        <begin position="7"/>
        <end position="122"/>
    </location>
</feature>
<evidence type="ECO:0000313" key="5">
    <source>
        <dbReference type="Proteomes" id="UP001197247"/>
    </source>
</evidence>
<dbReference type="InterPro" id="IPR050424">
    <property type="entry name" value="Gfo-Idh-MocA_inositol_DH"/>
</dbReference>
<dbReference type="InterPro" id="IPR000683">
    <property type="entry name" value="Gfo/Idh/MocA-like_OxRdtase_N"/>
</dbReference>
<evidence type="ECO:0000259" key="3">
    <source>
        <dbReference type="Pfam" id="PF02894"/>
    </source>
</evidence>
<gene>
    <name evidence="4" type="ORF">KIH74_22305</name>
</gene>
<dbReference type="Proteomes" id="UP001197247">
    <property type="component" value="Unassembled WGS sequence"/>
</dbReference>
<evidence type="ECO:0000313" key="4">
    <source>
        <dbReference type="EMBL" id="MBT0771689.1"/>
    </source>
</evidence>
<feature type="domain" description="Gfo/Idh/MocA-like oxidoreductase C-terminal" evidence="3">
    <location>
        <begin position="135"/>
        <end position="314"/>
    </location>
</feature>
<dbReference type="Pfam" id="PF01408">
    <property type="entry name" value="GFO_IDH_MocA"/>
    <property type="match status" value="1"/>
</dbReference>
<dbReference type="Pfam" id="PF02894">
    <property type="entry name" value="GFO_IDH_MocA_C"/>
    <property type="match status" value="1"/>
</dbReference>
<keyword evidence="5" id="KW-1185">Reference proteome</keyword>
<reference evidence="4 5" key="1">
    <citation type="submission" date="2021-05" db="EMBL/GenBank/DDBJ databases">
        <title>Kineosporia and Streptomyces sp. nov. two new marine actinobacteria isolated from Coral.</title>
        <authorList>
            <person name="Buangrab K."/>
            <person name="Sutthacheep M."/>
            <person name="Yeemin T."/>
            <person name="Harunari E."/>
            <person name="Igarashi Y."/>
            <person name="Kanchanasin P."/>
            <person name="Tanasupawat S."/>
            <person name="Phongsopitanun W."/>
        </authorList>
    </citation>
    <scope>NUCLEOTIDE SEQUENCE [LARGE SCALE GENOMIC DNA]</scope>
    <source>
        <strain evidence="4 5">J2-2</strain>
    </source>
</reference>
<organism evidence="4 5">
    <name type="scientific">Kineosporia corallincola</name>
    <dbReference type="NCBI Taxonomy" id="2835133"/>
    <lineage>
        <taxon>Bacteria</taxon>
        <taxon>Bacillati</taxon>
        <taxon>Actinomycetota</taxon>
        <taxon>Actinomycetes</taxon>
        <taxon>Kineosporiales</taxon>
        <taxon>Kineosporiaceae</taxon>
        <taxon>Kineosporia</taxon>
    </lineage>
</organism>
<dbReference type="Gene3D" id="3.40.50.720">
    <property type="entry name" value="NAD(P)-binding Rossmann-like Domain"/>
    <property type="match status" value="1"/>
</dbReference>
<dbReference type="PANTHER" id="PTHR43593:SF1">
    <property type="entry name" value="INOSITOL 2-DEHYDROGENASE"/>
    <property type="match status" value="1"/>
</dbReference>
<dbReference type="InterPro" id="IPR004104">
    <property type="entry name" value="Gfo/Idh/MocA-like_OxRdtase_C"/>
</dbReference>
<sequence>MTAGGFVRVGVIGAGAMGADHIRTITTSVPAARVTVVHDPYAPGDFGGVRRVGTAQELIQAPDVDAVVIASPDRTHADLALACVAAGRPVLCEKPLAVTAHDARRVVEAELSLGRRLVQVGFMRRYDPGFTDLRRTIELGKIGEVRLIHAVHRNASNVTSTDDASLITGSMVHELDAVPWLAGSELTAVRVESPVRQGFRDPQLATLWTRGGVMAGVEVFVNAGYGYDVRCEAVGTRGTVSLAASSPVSSRIAGIEGRVVRSDFVAHFADAYRAELGHWARAAATGTATGPSAWDGYVAQVAAEAGVASLASGRTEPIDPGERPALYA</sequence>
<dbReference type="SUPFAM" id="SSF51735">
    <property type="entry name" value="NAD(P)-binding Rossmann-fold domains"/>
    <property type="match status" value="1"/>
</dbReference>
<dbReference type="InterPro" id="IPR036291">
    <property type="entry name" value="NAD(P)-bd_dom_sf"/>
</dbReference>
<dbReference type="EMBL" id="JAHBAY010000009">
    <property type="protein sequence ID" value="MBT0771689.1"/>
    <property type="molecule type" value="Genomic_DNA"/>
</dbReference>
<dbReference type="RefSeq" id="WP_214158052.1">
    <property type="nucleotide sequence ID" value="NZ_JAHBAY010000009.1"/>
</dbReference>
<dbReference type="Gene3D" id="3.30.360.10">
    <property type="entry name" value="Dihydrodipicolinate Reductase, domain 2"/>
    <property type="match status" value="1"/>
</dbReference>
<dbReference type="PANTHER" id="PTHR43593">
    <property type="match status" value="1"/>
</dbReference>
<comment type="caution">
    <text evidence="4">The sequence shown here is derived from an EMBL/GenBank/DDBJ whole genome shotgun (WGS) entry which is preliminary data.</text>
</comment>
<evidence type="ECO:0000259" key="2">
    <source>
        <dbReference type="Pfam" id="PF01408"/>
    </source>
</evidence>
<evidence type="ECO:0000256" key="1">
    <source>
        <dbReference type="ARBA" id="ARBA00010928"/>
    </source>
</evidence>
<comment type="similarity">
    <text evidence="1">Belongs to the Gfo/Idh/MocA family.</text>
</comment>
<dbReference type="SUPFAM" id="SSF55347">
    <property type="entry name" value="Glyceraldehyde-3-phosphate dehydrogenase-like, C-terminal domain"/>
    <property type="match status" value="1"/>
</dbReference>
<protein>
    <submittedName>
        <fullName evidence="4">Gfo/Idh/MocA family oxidoreductase</fullName>
    </submittedName>
</protein>
<name>A0ABS5TMR7_9ACTN</name>
<proteinExistence type="inferred from homology"/>
<accession>A0ABS5TMR7</accession>